<feature type="disulfide bond" evidence="1">
    <location>
        <begin position="12"/>
        <end position="29"/>
    </location>
</feature>
<feature type="domain" description="EGF-like" evidence="2">
    <location>
        <begin position="3"/>
        <end position="41"/>
    </location>
</feature>
<dbReference type="OrthoDB" id="5973476at2759"/>
<protein>
    <recommendedName>
        <fullName evidence="6">EGF-like domain-containing protein</fullName>
    </recommendedName>
</protein>
<dbReference type="PROSITE" id="PS50026">
    <property type="entry name" value="EGF_3"/>
    <property type="match status" value="1"/>
</dbReference>
<evidence type="ECO:0000259" key="2">
    <source>
        <dbReference type="PROSITE" id="PS50026"/>
    </source>
</evidence>
<proteinExistence type="predicted"/>
<dbReference type="SMART" id="SM00034">
    <property type="entry name" value="CLECT"/>
    <property type="match status" value="1"/>
</dbReference>
<dbReference type="SUPFAM" id="SSF57196">
    <property type="entry name" value="EGF/Laminin"/>
    <property type="match status" value="1"/>
</dbReference>
<evidence type="ECO:0000313" key="4">
    <source>
        <dbReference type="EMBL" id="KAJ7372486.1"/>
    </source>
</evidence>
<dbReference type="PROSITE" id="PS00022">
    <property type="entry name" value="EGF_1"/>
    <property type="match status" value="1"/>
</dbReference>
<dbReference type="InterPro" id="IPR016186">
    <property type="entry name" value="C-type_lectin-like/link_sf"/>
</dbReference>
<gene>
    <name evidence="4" type="ORF">OS493_018993</name>
</gene>
<dbReference type="InterPro" id="IPR000742">
    <property type="entry name" value="EGF"/>
</dbReference>
<organism evidence="4 5">
    <name type="scientific">Desmophyllum pertusum</name>
    <dbReference type="NCBI Taxonomy" id="174260"/>
    <lineage>
        <taxon>Eukaryota</taxon>
        <taxon>Metazoa</taxon>
        <taxon>Cnidaria</taxon>
        <taxon>Anthozoa</taxon>
        <taxon>Hexacorallia</taxon>
        <taxon>Scleractinia</taxon>
        <taxon>Caryophylliina</taxon>
        <taxon>Caryophylliidae</taxon>
        <taxon>Desmophyllum</taxon>
    </lineage>
</organism>
<evidence type="ECO:0000259" key="3">
    <source>
        <dbReference type="PROSITE" id="PS50041"/>
    </source>
</evidence>
<accession>A0A9W9Z004</accession>
<keyword evidence="5" id="KW-1185">Reference proteome</keyword>
<sequence>MFRARNCLSSPCENGGICFSIDGGNTPKCVCPDGWNGQTCSVPISARLAGQNTKDLALRFSPEGKSTFNQANSSCISEGAGLVWIEDFDELYFLDTILDEGERVFVGMTDIAEEGQWVWRMEVPLSWTRSGISRMVVRHKTVRSTNRKHHEGFHQKMCDDTLKYVCKYSLDDM</sequence>
<feature type="domain" description="C-type lectin" evidence="3">
    <location>
        <begin position="53"/>
        <end position="167"/>
    </location>
</feature>
<dbReference type="PROSITE" id="PS01186">
    <property type="entry name" value="EGF_2"/>
    <property type="match status" value="1"/>
</dbReference>
<dbReference type="Pfam" id="PF00008">
    <property type="entry name" value="EGF"/>
    <property type="match status" value="1"/>
</dbReference>
<dbReference type="EMBL" id="MU826836">
    <property type="protein sequence ID" value="KAJ7372486.1"/>
    <property type="molecule type" value="Genomic_DNA"/>
</dbReference>
<dbReference type="InterPro" id="IPR001304">
    <property type="entry name" value="C-type_lectin-like"/>
</dbReference>
<evidence type="ECO:0000313" key="5">
    <source>
        <dbReference type="Proteomes" id="UP001163046"/>
    </source>
</evidence>
<dbReference type="CDD" id="cd00054">
    <property type="entry name" value="EGF_CA"/>
    <property type="match status" value="1"/>
</dbReference>
<dbReference type="Gene3D" id="2.10.25.10">
    <property type="entry name" value="Laminin"/>
    <property type="match status" value="1"/>
</dbReference>
<keyword evidence="1" id="KW-0245">EGF-like domain</keyword>
<dbReference type="InterPro" id="IPR016187">
    <property type="entry name" value="CTDL_fold"/>
</dbReference>
<dbReference type="AlphaFoldDB" id="A0A9W9Z004"/>
<feature type="disulfide bond" evidence="1">
    <location>
        <begin position="31"/>
        <end position="40"/>
    </location>
</feature>
<reference evidence="4" key="1">
    <citation type="submission" date="2023-01" db="EMBL/GenBank/DDBJ databases">
        <title>Genome assembly of the deep-sea coral Lophelia pertusa.</title>
        <authorList>
            <person name="Herrera S."/>
            <person name="Cordes E."/>
        </authorList>
    </citation>
    <scope>NUCLEOTIDE SEQUENCE</scope>
    <source>
        <strain evidence="4">USNM1676648</strain>
        <tissue evidence="4">Polyp</tissue>
    </source>
</reference>
<dbReference type="Pfam" id="PF00059">
    <property type="entry name" value="Lectin_C"/>
    <property type="match status" value="1"/>
</dbReference>
<dbReference type="Gene3D" id="3.10.100.10">
    <property type="entry name" value="Mannose-Binding Protein A, subunit A"/>
    <property type="match status" value="1"/>
</dbReference>
<evidence type="ECO:0000256" key="1">
    <source>
        <dbReference type="PROSITE-ProRule" id="PRU00076"/>
    </source>
</evidence>
<evidence type="ECO:0008006" key="6">
    <source>
        <dbReference type="Google" id="ProtNLM"/>
    </source>
</evidence>
<comment type="caution">
    <text evidence="4">The sequence shown here is derived from an EMBL/GenBank/DDBJ whole genome shotgun (WGS) entry which is preliminary data.</text>
</comment>
<dbReference type="SUPFAM" id="SSF56436">
    <property type="entry name" value="C-type lectin-like"/>
    <property type="match status" value="1"/>
</dbReference>
<dbReference type="Proteomes" id="UP001163046">
    <property type="component" value="Unassembled WGS sequence"/>
</dbReference>
<dbReference type="PROSITE" id="PS50041">
    <property type="entry name" value="C_TYPE_LECTIN_2"/>
    <property type="match status" value="1"/>
</dbReference>
<dbReference type="SMART" id="SM00181">
    <property type="entry name" value="EGF"/>
    <property type="match status" value="1"/>
</dbReference>
<name>A0A9W9Z004_9CNID</name>
<keyword evidence="1" id="KW-1015">Disulfide bond</keyword>
<comment type="caution">
    <text evidence="1">Lacks conserved residue(s) required for the propagation of feature annotation.</text>
</comment>